<dbReference type="Pfam" id="PF03462">
    <property type="entry name" value="PCRF"/>
    <property type="match status" value="1"/>
</dbReference>
<dbReference type="EMBL" id="CP002608">
    <property type="protein sequence ID" value="AEB41952.1"/>
    <property type="molecule type" value="Genomic_DNA"/>
</dbReference>
<evidence type="ECO:0000259" key="11">
    <source>
        <dbReference type="PROSITE" id="PS00745"/>
    </source>
</evidence>
<keyword evidence="5 7" id="KW-0963">Cytoplasm</keyword>
<sequence length="363" mass="40812">MFDDTKLTEYLSRLEEIEVRLSSPEIFDHPEEYKALSKEHARLSELKEAYAQLQEQEKILADDKQALSMEKDPEMIAMLEEGLVEGKAETERLRKVLENLLVPPDPDDDLNVIMELRAGTGGEEAALFVGDCVRMYHLYSAAKGWKYEVLSSSESDLKGYKEYVMGISGTGVKRFLQYEAGTHRVQRVPETETQGRVHTSAITVAILPEPAEDDEIIIDEKDLRIDTFRASGAGGQHVNVTDSAVRITHLPTGVVVTCQDERSQHKNKDKAMRILKARIRDAEMQKRQKEASAMRSAQVGSGDRSERIRTYNFSQNRVTDHRIGLTLYSLDKVMEGDLDPITTALVSHAYHQLLSENGNSSAS</sequence>
<dbReference type="Gene3D" id="6.10.140.1950">
    <property type="match status" value="1"/>
</dbReference>
<reference evidence="12 13" key="1">
    <citation type="journal article" date="2011" name="J. Bacteriol.">
        <title>Genome sequence of the obligate intracellular animal pathogen Chlamydia pecorum E58.</title>
        <authorList>
            <person name="Mojica S."/>
            <person name="Huot Creasy H."/>
            <person name="Daugherty S."/>
            <person name="Read T.D."/>
            <person name="Kim T."/>
            <person name="Kaltenboeck B."/>
            <person name="Bavoil P."/>
            <person name="Myers G.S."/>
        </authorList>
    </citation>
    <scope>NUCLEOTIDE SEQUENCE [LARGE SCALE GENOMIC DNA]</scope>
    <source>
        <strain evidence="12 13">E58</strain>
    </source>
</reference>
<feature type="modified residue" description="N5-methylglutamine" evidence="7">
    <location>
        <position position="236"/>
    </location>
</feature>
<evidence type="ECO:0000313" key="13">
    <source>
        <dbReference type="Proteomes" id="UP000008305"/>
    </source>
</evidence>
<dbReference type="HAMAP" id="MF_00093">
    <property type="entry name" value="Rel_fac_1"/>
    <property type="match status" value="1"/>
</dbReference>
<dbReference type="InterPro" id="IPR050057">
    <property type="entry name" value="Prokaryotic/Mito_RF"/>
</dbReference>
<feature type="region of interest" description="Disordered" evidence="10">
    <location>
        <begin position="288"/>
        <end position="311"/>
    </location>
</feature>
<evidence type="ECO:0000256" key="4">
    <source>
        <dbReference type="ARBA" id="ARBA00022481"/>
    </source>
</evidence>
<feature type="coiled-coil region" evidence="9">
    <location>
        <begin position="36"/>
        <end position="70"/>
    </location>
</feature>
<feature type="domain" description="Prokaryotic-type class I peptide chain release factors" evidence="11">
    <location>
        <begin position="229"/>
        <end position="245"/>
    </location>
</feature>
<name>A0AA34WIG5_CHLPE</name>
<dbReference type="InterPro" id="IPR004373">
    <property type="entry name" value="RF-1"/>
</dbReference>
<evidence type="ECO:0000256" key="9">
    <source>
        <dbReference type="SAM" id="Coils"/>
    </source>
</evidence>
<dbReference type="Gene3D" id="3.30.70.1660">
    <property type="match status" value="1"/>
</dbReference>
<evidence type="ECO:0000256" key="6">
    <source>
        <dbReference type="ARBA" id="ARBA00022917"/>
    </source>
</evidence>
<dbReference type="PROSITE" id="PS00745">
    <property type="entry name" value="RF_PROK_I"/>
    <property type="match status" value="1"/>
</dbReference>
<evidence type="ECO:0000256" key="3">
    <source>
        <dbReference type="ARBA" id="ARBA00010835"/>
    </source>
</evidence>
<dbReference type="Pfam" id="PF00472">
    <property type="entry name" value="RF-1"/>
    <property type="match status" value="1"/>
</dbReference>
<dbReference type="SUPFAM" id="SSF75620">
    <property type="entry name" value="Release factor"/>
    <property type="match status" value="1"/>
</dbReference>
<dbReference type="InterPro" id="IPR045853">
    <property type="entry name" value="Pep_chain_release_fac_I_sf"/>
</dbReference>
<accession>A0AA34WIG5</accession>
<dbReference type="InterPro" id="IPR005139">
    <property type="entry name" value="PCRF"/>
</dbReference>
<dbReference type="GO" id="GO:0005829">
    <property type="term" value="C:cytosol"/>
    <property type="evidence" value="ECO:0007669"/>
    <property type="project" value="UniProtKB-ARBA"/>
</dbReference>
<dbReference type="PANTHER" id="PTHR43804">
    <property type="entry name" value="LD18447P"/>
    <property type="match status" value="1"/>
</dbReference>
<dbReference type="GO" id="GO:0016149">
    <property type="term" value="F:translation release factor activity, codon specific"/>
    <property type="evidence" value="ECO:0007669"/>
    <property type="project" value="UniProtKB-UniRule"/>
</dbReference>
<dbReference type="FunFam" id="3.30.160.20:FF:000004">
    <property type="entry name" value="Peptide chain release factor 1"/>
    <property type="match status" value="1"/>
</dbReference>
<dbReference type="NCBIfam" id="NF001859">
    <property type="entry name" value="PRK00591.1"/>
    <property type="match status" value="1"/>
</dbReference>
<comment type="similarity">
    <text evidence="3 7">Belongs to the prokaryotic/mitochondrial release factor family.</text>
</comment>
<dbReference type="AlphaFoldDB" id="A0AA34WIG5"/>
<keyword evidence="9" id="KW-0175">Coiled coil</keyword>
<dbReference type="SMART" id="SM00937">
    <property type="entry name" value="PCRF"/>
    <property type="match status" value="1"/>
</dbReference>
<dbReference type="Proteomes" id="UP000008305">
    <property type="component" value="Chromosome"/>
</dbReference>
<evidence type="ECO:0000256" key="7">
    <source>
        <dbReference type="HAMAP-Rule" id="MF_00093"/>
    </source>
</evidence>
<dbReference type="Gene3D" id="3.30.160.20">
    <property type="match status" value="1"/>
</dbReference>
<evidence type="ECO:0000313" key="12">
    <source>
        <dbReference type="EMBL" id="AEB41952.1"/>
    </source>
</evidence>
<dbReference type="FunFam" id="3.30.70.1660:FF:000002">
    <property type="entry name" value="Peptide chain release factor 1"/>
    <property type="match status" value="1"/>
</dbReference>
<comment type="subcellular location">
    <subcellularLocation>
        <location evidence="2 7">Cytoplasm</location>
    </subcellularLocation>
</comment>
<proteinExistence type="inferred from homology"/>
<comment type="function">
    <text evidence="1 7">Peptide chain release factor 1 directs the termination of translation in response to the peptide chain termination codons UAG and UAA.</text>
</comment>
<evidence type="ECO:0000256" key="10">
    <source>
        <dbReference type="SAM" id="MobiDB-lite"/>
    </source>
</evidence>
<evidence type="ECO:0000256" key="5">
    <source>
        <dbReference type="ARBA" id="ARBA00022490"/>
    </source>
</evidence>
<evidence type="ECO:0000256" key="1">
    <source>
        <dbReference type="ARBA" id="ARBA00002986"/>
    </source>
</evidence>
<keyword evidence="6 7" id="KW-0648">Protein biosynthesis</keyword>
<comment type="PTM">
    <text evidence="7">Methylated by PrmC. Methylation increases the termination efficiency of RF1.</text>
</comment>
<evidence type="ECO:0000256" key="2">
    <source>
        <dbReference type="ARBA" id="ARBA00004496"/>
    </source>
</evidence>
<dbReference type="RefSeq" id="WP_013713030.1">
    <property type="nucleotide sequence ID" value="NC_015408.1"/>
</dbReference>
<dbReference type="InterPro" id="IPR000352">
    <property type="entry name" value="Pep_chain_release_fac_I"/>
</dbReference>
<protein>
    <recommendedName>
        <fullName evidence="7 8">Peptide chain release factor 1</fullName>
        <shortName evidence="7">RF-1</shortName>
    </recommendedName>
</protein>
<evidence type="ECO:0000256" key="8">
    <source>
        <dbReference type="NCBIfam" id="TIGR00019"/>
    </source>
</evidence>
<dbReference type="NCBIfam" id="TIGR00019">
    <property type="entry name" value="prfA"/>
    <property type="match status" value="1"/>
</dbReference>
<organism evidence="12 13">
    <name type="scientific">Chlamydia pecorum (strain ATCC VR-628 / DSM 29919 / E58)</name>
    <name type="common">Chlamydophila pecorum</name>
    <dbReference type="NCBI Taxonomy" id="331635"/>
    <lineage>
        <taxon>Bacteria</taxon>
        <taxon>Pseudomonadati</taxon>
        <taxon>Chlamydiota</taxon>
        <taxon>Chlamydiia</taxon>
        <taxon>Chlamydiales</taxon>
        <taxon>Chlamydiaceae</taxon>
        <taxon>Chlamydia/Chlamydophila group</taxon>
        <taxon>Chlamydia</taxon>
    </lineage>
</organism>
<gene>
    <name evidence="7 12" type="primary">prfA</name>
    <name evidence="12" type="ordered locus">G5S_1035</name>
</gene>
<keyword evidence="4 7" id="KW-0488">Methylation</keyword>
<dbReference type="FunFam" id="3.30.70.1660:FF:000004">
    <property type="entry name" value="Peptide chain release factor 1"/>
    <property type="match status" value="1"/>
</dbReference>
<dbReference type="KEGG" id="cpm:G5S_1035"/>
<dbReference type="PANTHER" id="PTHR43804:SF7">
    <property type="entry name" value="LD18447P"/>
    <property type="match status" value="1"/>
</dbReference>
<keyword evidence="13" id="KW-1185">Reference proteome</keyword>